<dbReference type="GO" id="GO:0043161">
    <property type="term" value="P:proteasome-mediated ubiquitin-dependent protein catabolic process"/>
    <property type="evidence" value="ECO:0007669"/>
    <property type="project" value="TreeGrafter"/>
</dbReference>
<evidence type="ECO:0000313" key="3">
    <source>
        <dbReference type="EMBL" id="KAJ1647466.1"/>
    </source>
</evidence>
<name>A0A9W8CLR0_9FUNG</name>
<dbReference type="PANTHER" id="PTHR14534:SF3">
    <property type="entry name" value="GID COMPLEX SUBUNIT 4 HOMOLOG"/>
    <property type="match status" value="1"/>
</dbReference>
<feature type="compositionally biased region" description="Low complexity" evidence="2">
    <location>
        <begin position="292"/>
        <end position="305"/>
    </location>
</feature>
<comment type="caution">
    <text evidence="3">The sequence shown here is derived from an EMBL/GenBank/DDBJ whole genome shotgun (WGS) entry which is preliminary data.</text>
</comment>
<feature type="region of interest" description="Disordered" evidence="2">
    <location>
        <begin position="290"/>
        <end position="322"/>
    </location>
</feature>
<evidence type="ECO:0000256" key="1">
    <source>
        <dbReference type="ARBA" id="ARBA00061469"/>
    </source>
</evidence>
<feature type="region of interest" description="Disordered" evidence="2">
    <location>
        <begin position="188"/>
        <end position="209"/>
    </location>
</feature>
<gene>
    <name evidence="3" type="ORF">LPJ64_001129</name>
</gene>
<organism evidence="3 4">
    <name type="scientific">Coemansia asiatica</name>
    <dbReference type="NCBI Taxonomy" id="1052880"/>
    <lineage>
        <taxon>Eukaryota</taxon>
        <taxon>Fungi</taxon>
        <taxon>Fungi incertae sedis</taxon>
        <taxon>Zoopagomycota</taxon>
        <taxon>Kickxellomycotina</taxon>
        <taxon>Kickxellomycetes</taxon>
        <taxon>Kickxellales</taxon>
        <taxon>Kickxellaceae</taxon>
        <taxon>Coemansia</taxon>
    </lineage>
</organism>
<dbReference type="GO" id="GO:0045721">
    <property type="term" value="P:negative regulation of gluconeogenesis"/>
    <property type="evidence" value="ECO:0007669"/>
    <property type="project" value="TreeGrafter"/>
</dbReference>
<evidence type="ECO:0000313" key="4">
    <source>
        <dbReference type="Proteomes" id="UP001145021"/>
    </source>
</evidence>
<keyword evidence="4" id="KW-1185">Reference proteome</keyword>
<feature type="compositionally biased region" description="Polar residues" evidence="2">
    <location>
        <begin position="1"/>
        <end position="16"/>
    </location>
</feature>
<sequence>MRLGSENNNGTGSTRSRIVLGGPQQSEYFDNSEGWPISRHHLSFDEAYSPVSERIAMTRRRVFARLAPPVHVELSLSSNSSSDESQSDEDGHGIAAHPQTAGRQIVLLPPTPPRRRTAESDGDGDLMAHADSQTRSTAAAVTAAAAAAAPAESADPDGAGQVLQALERFGQLRRQRFLQEQRLRMALTDSRQRAEATNNSRQEQRPYVLSSASMSAQADWTQPRGTMTAPDVTAAAGEPPDAIVARGNTHHLQDGSTSSSAAALGDDDLRAAFWQQFPSNDVDSYWYNQPDAAEASNNNGAAADSSVHRGESRRRPVPLRRLGHLPSIARNPAAEESRRAMLEVIRMHGSTFSSNNSDDSDQEMLHNDIDAAAAGENSSSARIRQRQQYQQSTHPYAPMRMQHPSWLAAAMDMHVGRPEKSEPVESAPIEDSQQTLKMKARAEEQLVRWLIKNTVPACPLDCSLLTPGIEFIGEQHIGSSGSLSMQMHRQRLGVEKWDVHVVIQSVDMANGRVAGTMRAINVPRMPRTVETHWEGEVVDFVNYTPLTGKWHAKCKEDTEHWSMFDPVKSQPQTFLYRWPARLRGKRMPQILEEYIFMRWKETAFVNVRPSETGLTIEGFYYICMNRRTGEIEGAYFDPSTQPNQRLVLSVKRENGGITFSSAEIC</sequence>
<proteinExistence type="inferred from homology"/>
<dbReference type="Pfam" id="PF09783">
    <property type="entry name" value="Vac_ImportDeg"/>
    <property type="match status" value="1"/>
</dbReference>
<protein>
    <submittedName>
        <fullName evidence="3">Uncharacterized protein</fullName>
    </submittedName>
</protein>
<evidence type="ECO:0000256" key="2">
    <source>
        <dbReference type="SAM" id="MobiDB-lite"/>
    </source>
</evidence>
<dbReference type="Proteomes" id="UP001145021">
    <property type="component" value="Unassembled WGS sequence"/>
</dbReference>
<feature type="region of interest" description="Disordered" evidence="2">
    <location>
        <begin position="1"/>
        <end position="32"/>
    </location>
</feature>
<comment type="similarity">
    <text evidence="1">Belongs to the GID4/VID24 family.</text>
</comment>
<dbReference type="GO" id="GO:0006623">
    <property type="term" value="P:protein targeting to vacuole"/>
    <property type="evidence" value="ECO:0007669"/>
    <property type="project" value="TreeGrafter"/>
</dbReference>
<accession>A0A9W8CLR0</accession>
<dbReference type="GO" id="GO:0007039">
    <property type="term" value="P:protein catabolic process in the vacuole"/>
    <property type="evidence" value="ECO:0007669"/>
    <property type="project" value="TreeGrafter"/>
</dbReference>
<feature type="region of interest" description="Disordered" evidence="2">
    <location>
        <begin position="75"/>
        <end position="134"/>
    </location>
</feature>
<dbReference type="GO" id="GO:0005773">
    <property type="term" value="C:vacuole"/>
    <property type="evidence" value="ECO:0007669"/>
    <property type="project" value="GOC"/>
</dbReference>
<dbReference type="InterPro" id="IPR018618">
    <property type="entry name" value="GID4/10-like"/>
</dbReference>
<dbReference type="EMBL" id="JANBOH010000028">
    <property type="protein sequence ID" value="KAJ1647466.1"/>
    <property type="molecule type" value="Genomic_DNA"/>
</dbReference>
<dbReference type="GO" id="GO:0034657">
    <property type="term" value="C:GID complex"/>
    <property type="evidence" value="ECO:0007669"/>
    <property type="project" value="TreeGrafter"/>
</dbReference>
<dbReference type="PANTHER" id="PTHR14534">
    <property type="entry name" value="VACUOLAR IMPORT AND DEGRADATION PROTEIN 24"/>
    <property type="match status" value="1"/>
</dbReference>
<reference evidence="3" key="1">
    <citation type="submission" date="2022-07" db="EMBL/GenBank/DDBJ databases">
        <title>Phylogenomic reconstructions and comparative analyses of Kickxellomycotina fungi.</title>
        <authorList>
            <person name="Reynolds N.K."/>
            <person name="Stajich J.E."/>
            <person name="Barry K."/>
            <person name="Grigoriev I.V."/>
            <person name="Crous P."/>
            <person name="Smith M.E."/>
        </authorList>
    </citation>
    <scope>NUCLEOTIDE SEQUENCE</scope>
    <source>
        <strain evidence="3">NBRC 105413</strain>
    </source>
</reference>
<feature type="compositionally biased region" description="Low complexity" evidence="2">
    <location>
        <begin position="75"/>
        <end position="84"/>
    </location>
</feature>
<dbReference type="AlphaFoldDB" id="A0A9W8CLR0"/>